<feature type="compositionally biased region" description="Polar residues" evidence="6">
    <location>
        <begin position="23"/>
        <end position="42"/>
    </location>
</feature>
<feature type="compositionally biased region" description="Polar residues" evidence="6">
    <location>
        <begin position="722"/>
        <end position="739"/>
    </location>
</feature>
<feature type="compositionally biased region" description="Acidic residues" evidence="6">
    <location>
        <begin position="149"/>
        <end position="161"/>
    </location>
</feature>
<keyword evidence="9" id="KW-1185">Reference proteome</keyword>
<feature type="compositionally biased region" description="Polar residues" evidence="6">
    <location>
        <begin position="685"/>
        <end position="696"/>
    </location>
</feature>
<evidence type="ECO:0000256" key="1">
    <source>
        <dbReference type="ARBA" id="ARBA00010996"/>
    </source>
</evidence>
<evidence type="ECO:0000256" key="2">
    <source>
        <dbReference type="ARBA" id="ARBA00023008"/>
    </source>
</evidence>
<keyword evidence="3" id="KW-0479">Metal-binding</keyword>
<keyword evidence="2 3" id="KW-0186">Copper</keyword>
<keyword evidence="5" id="KW-0175">Coiled coil</keyword>
<feature type="region of interest" description="Disordered" evidence="6">
    <location>
        <begin position="214"/>
        <end position="389"/>
    </location>
</feature>
<feature type="compositionally biased region" description="Polar residues" evidence="6">
    <location>
        <begin position="222"/>
        <end position="238"/>
    </location>
</feature>
<dbReference type="InterPro" id="IPR013766">
    <property type="entry name" value="Thioredoxin_domain"/>
</dbReference>
<comment type="similarity">
    <text evidence="1">Belongs to the SCO1/2 family.</text>
</comment>
<feature type="compositionally biased region" description="Basic and acidic residues" evidence="6">
    <location>
        <begin position="259"/>
        <end position="288"/>
    </location>
</feature>
<feature type="region of interest" description="Disordered" evidence="6">
    <location>
        <begin position="142"/>
        <end position="179"/>
    </location>
</feature>
<dbReference type="PROSITE" id="PS51352">
    <property type="entry name" value="THIOREDOXIN_2"/>
    <property type="match status" value="1"/>
</dbReference>
<dbReference type="Gene3D" id="3.40.30.10">
    <property type="entry name" value="Glutaredoxin"/>
    <property type="match status" value="1"/>
</dbReference>
<dbReference type="GO" id="GO:0045454">
    <property type="term" value="P:cell redox homeostasis"/>
    <property type="evidence" value="ECO:0007669"/>
    <property type="project" value="UniProtKB-ARBA"/>
</dbReference>
<dbReference type="SUPFAM" id="SSF52833">
    <property type="entry name" value="Thioredoxin-like"/>
    <property type="match status" value="1"/>
</dbReference>
<feature type="compositionally biased region" description="Basic and acidic residues" evidence="6">
    <location>
        <begin position="539"/>
        <end position="552"/>
    </location>
</feature>
<dbReference type="Pfam" id="PF02630">
    <property type="entry name" value="SCO1-SenC"/>
    <property type="match status" value="1"/>
</dbReference>
<evidence type="ECO:0000256" key="3">
    <source>
        <dbReference type="PIRSR" id="PIRSR603782-1"/>
    </source>
</evidence>
<feature type="binding site" evidence="3">
    <location>
        <position position="952"/>
    </location>
    <ligand>
        <name>Cu cation</name>
        <dbReference type="ChEBI" id="CHEBI:23378"/>
    </ligand>
</feature>
<evidence type="ECO:0000256" key="4">
    <source>
        <dbReference type="PIRSR" id="PIRSR603782-2"/>
    </source>
</evidence>
<dbReference type="CDD" id="cd02968">
    <property type="entry name" value="SCO"/>
    <property type="match status" value="1"/>
</dbReference>
<evidence type="ECO:0000256" key="5">
    <source>
        <dbReference type="SAM" id="Coils"/>
    </source>
</evidence>
<feature type="binding site" evidence="3">
    <location>
        <position position="948"/>
    </location>
    <ligand>
        <name>Cu cation</name>
        <dbReference type="ChEBI" id="CHEBI:23378"/>
    </ligand>
</feature>
<dbReference type="AlphaFoldDB" id="A0A401KF81"/>
<dbReference type="FunFam" id="3.40.30.10:FF:000013">
    <property type="entry name" value="Blast:Protein SCO1 homolog, mitochondrial"/>
    <property type="match status" value="1"/>
</dbReference>
<feature type="coiled-coil region" evidence="5">
    <location>
        <begin position="477"/>
        <end position="532"/>
    </location>
</feature>
<dbReference type="EMBL" id="BDHI01000001">
    <property type="protein sequence ID" value="GCB17990.1"/>
    <property type="molecule type" value="Genomic_DNA"/>
</dbReference>
<feature type="domain" description="Thioredoxin" evidence="7">
    <location>
        <begin position="910"/>
        <end position="1076"/>
    </location>
</feature>
<keyword evidence="4" id="KW-1015">Disulfide bond</keyword>
<dbReference type="InterPro" id="IPR036249">
    <property type="entry name" value="Thioredoxin-like_sf"/>
</dbReference>
<dbReference type="PANTHER" id="PTHR12151">
    <property type="entry name" value="ELECTRON TRANSPORT PROTIN SCO1/SENC FAMILY MEMBER"/>
    <property type="match status" value="1"/>
</dbReference>
<dbReference type="GO" id="GO:0033617">
    <property type="term" value="P:mitochondrial respiratory chain complex IV assembly"/>
    <property type="evidence" value="ECO:0007669"/>
    <property type="project" value="TreeGrafter"/>
</dbReference>
<sequence>MSSRFPAIGSRSWSHSVGAESQFAPTLSSHIPFQQPPSSAVSHRNRAAFDETYDVNDPTTLTTPPPQRQQQAASRVLPDSTQDPSLRPSSALGSPRSLRRTARLSQRPPSVYVSGRPSQVEQTIPVVVRPVSEHQSGLAALRPALSEAQTEEDDEEADSEEESSRRPGESYWPHRTTSVSPRTASAILWTLEEALRKPIPFTLDWEEVNAPMSDVAGASGPSGFSANGRTQNGSTRATQGPVPVNPHPASGVRTPTDIMRQRRDREARKKAEQEARDREQDDIERRQQQEQNRPGQAYAAGVAGERTSQRRTQIPERSSTTTKRPEPQASASIPGTGGAHGPLRQTTSAGQPGASQQPQAAPQSSAGWSKQQTQAASDQPSSQAQQQSRRIPFPHAFERWETLSSHWEGLTGYWIRKLEQNNEALERDPLNQQMARQVTDLSAAGANLFHAVVELQRLRASSERKFQRWFFDTRAEQERSKELLAELERQVRTERQARSEALTSLQKSESDKLRAEELLKEMRRELQISKDEARRAWEELGRREQEERDRTTSLRNGEPTLVGGVQVVPMIPGPASRHNTNRPPTRESPYASGESAARTTAVTEGQYYADTPASPTGTDPFVEGHRPIQEPPSSTSPEAQRQYPGHFYEQSAAYPPRPTSENDDRSYGPSVASSEQGEEDVGSSYRRNPQGQSTAYQPAMSEGSDEYEHGSVEEGGYPPSSMPTTSGPLYGGYTQSVDYSGSGWGVGTENRPPDRAVSTSKPPPRTPKTTYRNARKLRAPAPFSKRGQITTMASTMRSMSRILTRASRSAVSPIEHTAALRTPTGLFSANLRAANNSSTSNVGVRRSFSTSPLCLRARTMGQLKARHSTGPFSWKAALLFVLTGGGMIIYFRVEKERLERKRIAEMSKGVGKPKVGGPFTLKDLDGKEFTAEDLKGKYSFVYFGFTHCPDICPDELDKMAEIIDKVKEATKGENIFLPVFITCDPARDTPEVLRTYLKEFHPGIIGLTGTYDEVKHVCKQYRVYFSTPRDIKPGEDYLVDHSIYFYLMDPDNDFVECIGRQDTPESATRTIMEHINDWKREGKPLKKD</sequence>
<evidence type="ECO:0000313" key="9">
    <source>
        <dbReference type="Proteomes" id="UP000286921"/>
    </source>
</evidence>
<gene>
    <name evidence="8" type="ORF">AAWM_00875</name>
</gene>
<feature type="compositionally biased region" description="Low complexity" evidence="6">
    <location>
        <begin position="348"/>
        <end position="388"/>
    </location>
</feature>
<feature type="region of interest" description="Disordered" evidence="6">
    <location>
        <begin position="1"/>
        <end position="118"/>
    </location>
</feature>
<dbReference type="GO" id="GO:0005739">
    <property type="term" value="C:mitochondrion"/>
    <property type="evidence" value="ECO:0007669"/>
    <property type="project" value="GOC"/>
</dbReference>
<dbReference type="STRING" id="105351.A0A401KF81"/>
<feature type="compositionally biased region" description="Polar residues" evidence="6">
    <location>
        <begin position="310"/>
        <end position="322"/>
    </location>
</feature>
<evidence type="ECO:0000259" key="7">
    <source>
        <dbReference type="PROSITE" id="PS51352"/>
    </source>
</evidence>
<feature type="binding site" evidence="3">
    <location>
        <position position="1041"/>
    </location>
    <ligand>
        <name>Cu cation</name>
        <dbReference type="ChEBI" id="CHEBI:23378"/>
    </ligand>
</feature>
<dbReference type="PANTHER" id="PTHR12151:SF5">
    <property type="entry name" value="AT19154P"/>
    <property type="match status" value="1"/>
</dbReference>
<dbReference type="Proteomes" id="UP000286921">
    <property type="component" value="Unassembled WGS sequence"/>
</dbReference>
<proteinExistence type="inferred from homology"/>
<organism evidence="8 9">
    <name type="scientific">Aspergillus awamori</name>
    <name type="common">Black koji mold</name>
    <dbReference type="NCBI Taxonomy" id="105351"/>
    <lineage>
        <taxon>Eukaryota</taxon>
        <taxon>Fungi</taxon>
        <taxon>Dikarya</taxon>
        <taxon>Ascomycota</taxon>
        <taxon>Pezizomycotina</taxon>
        <taxon>Eurotiomycetes</taxon>
        <taxon>Eurotiomycetidae</taxon>
        <taxon>Eurotiales</taxon>
        <taxon>Aspergillaceae</taxon>
        <taxon>Aspergillus</taxon>
    </lineage>
</organism>
<feature type="disulfide bond" description="Redox-active" evidence="4">
    <location>
        <begin position="948"/>
        <end position="952"/>
    </location>
</feature>
<evidence type="ECO:0000313" key="8">
    <source>
        <dbReference type="EMBL" id="GCB17990.1"/>
    </source>
</evidence>
<dbReference type="GO" id="GO:0005507">
    <property type="term" value="F:copper ion binding"/>
    <property type="evidence" value="ECO:0007669"/>
    <property type="project" value="UniProtKB-ARBA"/>
</dbReference>
<comment type="caution">
    <text evidence="8">The sequence shown here is derived from an EMBL/GenBank/DDBJ whole genome shotgun (WGS) entry which is preliminary data.</text>
</comment>
<dbReference type="InterPro" id="IPR003782">
    <property type="entry name" value="SCO1/SenC"/>
</dbReference>
<feature type="compositionally biased region" description="Polar residues" evidence="6">
    <location>
        <begin position="79"/>
        <end position="92"/>
    </location>
</feature>
<accession>A0A401KF81</accession>
<evidence type="ECO:0000256" key="6">
    <source>
        <dbReference type="SAM" id="MobiDB-lite"/>
    </source>
</evidence>
<name>A0A401KF81_ASPAW</name>
<reference evidence="8 9" key="1">
    <citation type="submission" date="2016-09" db="EMBL/GenBank/DDBJ databases">
        <title>Aspergillus awamori IFM 58123T.</title>
        <authorList>
            <person name="Kusuya Y."/>
            <person name="Shimizu M."/>
            <person name="Takahashi H."/>
            <person name="Yaguchi T."/>
        </authorList>
    </citation>
    <scope>NUCLEOTIDE SEQUENCE [LARGE SCALE GENOMIC DNA]</scope>
    <source>
        <strain evidence="8 9">IFM 58123</strain>
    </source>
</reference>
<feature type="region of interest" description="Disordered" evidence="6">
    <location>
        <begin position="539"/>
        <end position="771"/>
    </location>
</feature>
<protein>
    <submittedName>
        <fullName evidence="8">Protein SCO1, mitochondrial</fullName>
    </submittedName>
</protein>